<keyword evidence="3" id="KW-1185">Reference proteome</keyword>
<dbReference type="EMBL" id="RJSF01000003">
    <property type="protein sequence ID" value="RNM17435.1"/>
    <property type="molecule type" value="Genomic_DNA"/>
</dbReference>
<reference evidence="2 3" key="1">
    <citation type="submission" date="2018-11" db="EMBL/GenBank/DDBJ databases">
        <authorList>
            <person name="Li F."/>
        </authorList>
    </citation>
    <scope>NUCLEOTIDE SEQUENCE [LARGE SCALE GENOMIC DNA]</scope>
    <source>
        <strain evidence="2 3">Gsoil 818</strain>
    </source>
</reference>
<name>A0A3N0GY86_9ACTN</name>
<feature type="transmembrane region" description="Helical" evidence="1">
    <location>
        <begin position="360"/>
        <end position="379"/>
    </location>
</feature>
<protein>
    <recommendedName>
        <fullName evidence="4">Glycosyltransferase RgtA/B/C/D-like domain-containing protein</fullName>
    </recommendedName>
</protein>
<comment type="caution">
    <text evidence="2">The sequence shown here is derived from an EMBL/GenBank/DDBJ whole genome shotgun (WGS) entry which is preliminary data.</text>
</comment>
<dbReference type="OrthoDB" id="3778510at2"/>
<dbReference type="RefSeq" id="WP_123221055.1">
    <property type="nucleotide sequence ID" value="NZ_RJSF01000003.1"/>
</dbReference>
<feature type="transmembrane region" description="Helical" evidence="1">
    <location>
        <begin position="129"/>
        <end position="148"/>
    </location>
</feature>
<evidence type="ECO:0000313" key="2">
    <source>
        <dbReference type="EMBL" id="RNM17435.1"/>
    </source>
</evidence>
<evidence type="ECO:0008006" key="4">
    <source>
        <dbReference type="Google" id="ProtNLM"/>
    </source>
</evidence>
<sequence length="666" mass="72409">MDLGTDGSRARDLESRLSPDRAWTQLRAWFAVVVALVYYLAATLRSGWFADDFLYLQLARWGKPTPSWLATDSYGHFAPFTRLAYLFVQRVGGLDHAFGVIVPVGLTVGAAFALVSLLGEIAGRRPMTVALAAAGVLSVFVMRVVLWWGAGVHVMGALAAELLCMWCFVVHLRTRRLRWLLASWLALVIGLSVQERPVLTLGFLVLLRYVGLRRGPAIRGLARELRADLPLWAGYVAITAVYLWYRLLVFPGHPRPGGMGDLAAFTVHGTLDNLLPGSLGARVIRPREDTSVALTGMVLVSIVVALVAIGLITWSRRESWRPWVFYAPCLLVNLVVLVLGRLGITGDPRNAAYYARDQQYFVDAHVLLIVTLAIAISLPPRPAWSRADPRARRVVRAVVGATLAFVLVSTLVSWKGQTDDSNSLPSKSYLAWALTDLRHLTEQQRVDLLELTLPVKVNPFYVNGYDDVPGVIGIDGRLRSRLDVSSPNKVVVTASGRVGRVAPRELVRLSPEQLAKAHLSGGATMSMTGGRPCVSAPKGGVVSLTLSHPVWSDGLFASIEYDSPTSVAVQPVVYDSGQLHFNFTPVSLAPGHEARVVRLRNARADGLALVLTEGADHLCLDGLAFLDVALLEPVPVPGAPSGVRCPVLDGSGHLTSELVRCDGRWR</sequence>
<feature type="transmembrane region" description="Helical" evidence="1">
    <location>
        <begin position="320"/>
        <end position="339"/>
    </location>
</feature>
<accession>A0A3N0GY86</accession>
<organism evidence="2 3">
    <name type="scientific">Nocardioides pocheonensis</name>
    <dbReference type="NCBI Taxonomy" id="661485"/>
    <lineage>
        <taxon>Bacteria</taxon>
        <taxon>Bacillati</taxon>
        <taxon>Actinomycetota</taxon>
        <taxon>Actinomycetes</taxon>
        <taxon>Propionibacteriales</taxon>
        <taxon>Nocardioidaceae</taxon>
        <taxon>Nocardioides</taxon>
    </lineage>
</organism>
<feature type="transmembrane region" description="Helical" evidence="1">
    <location>
        <begin position="292"/>
        <end position="314"/>
    </location>
</feature>
<feature type="transmembrane region" description="Helical" evidence="1">
    <location>
        <begin position="229"/>
        <end position="249"/>
    </location>
</feature>
<feature type="transmembrane region" description="Helical" evidence="1">
    <location>
        <begin position="26"/>
        <end position="48"/>
    </location>
</feature>
<dbReference type="AlphaFoldDB" id="A0A3N0GY86"/>
<feature type="transmembrane region" description="Helical" evidence="1">
    <location>
        <begin position="154"/>
        <end position="172"/>
    </location>
</feature>
<gene>
    <name evidence="2" type="ORF">EFL26_01200</name>
</gene>
<keyword evidence="1" id="KW-0812">Transmembrane</keyword>
<dbReference type="Proteomes" id="UP000279994">
    <property type="component" value="Unassembled WGS sequence"/>
</dbReference>
<evidence type="ECO:0000313" key="3">
    <source>
        <dbReference type="Proteomes" id="UP000279994"/>
    </source>
</evidence>
<evidence type="ECO:0000256" key="1">
    <source>
        <dbReference type="SAM" id="Phobius"/>
    </source>
</evidence>
<keyword evidence="1" id="KW-0472">Membrane</keyword>
<feature type="transmembrane region" description="Helical" evidence="1">
    <location>
        <begin position="394"/>
        <end position="414"/>
    </location>
</feature>
<proteinExistence type="predicted"/>
<feature type="transmembrane region" description="Helical" evidence="1">
    <location>
        <begin position="96"/>
        <end position="117"/>
    </location>
</feature>
<keyword evidence="1" id="KW-1133">Transmembrane helix</keyword>